<evidence type="ECO:0008006" key="4">
    <source>
        <dbReference type="Google" id="ProtNLM"/>
    </source>
</evidence>
<evidence type="ECO:0000256" key="1">
    <source>
        <dbReference type="SAM" id="Coils"/>
    </source>
</evidence>
<dbReference type="Proteomes" id="UP001609175">
    <property type="component" value="Unassembled WGS sequence"/>
</dbReference>
<dbReference type="RefSeq" id="WP_395112815.1">
    <property type="nucleotide sequence ID" value="NZ_JBIMSO010000017.1"/>
</dbReference>
<organism evidence="2 3">
    <name type="scientific">Antrihabitans spumae</name>
    <dbReference type="NCBI Taxonomy" id="3373370"/>
    <lineage>
        <taxon>Bacteria</taxon>
        <taxon>Bacillati</taxon>
        <taxon>Actinomycetota</taxon>
        <taxon>Actinomycetes</taxon>
        <taxon>Mycobacteriales</taxon>
        <taxon>Nocardiaceae</taxon>
        <taxon>Antrihabitans</taxon>
    </lineage>
</organism>
<reference evidence="2 3" key="1">
    <citation type="submission" date="2024-10" db="EMBL/GenBank/DDBJ databases">
        <authorList>
            <person name="Riesco R."/>
        </authorList>
    </citation>
    <scope>NUCLEOTIDE SEQUENCE [LARGE SCALE GENOMIC DNA]</scope>
    <source>
        <strain evidence="2 3">NCIMB 15449</strain>
    </source>
</reference>
<evidence type="ECO:0000313" key="3">
    <source>
        <dbReference type="Proteomes" id="UP001609175"/>
    </source>
</evidence>
<evidence type="ECO:0000313" key="2">
    <source>
        <dbReference type="EMBL" id="MFH5207411.1"/>
    </source>
</evidence>
<gene>
    <name evidence="2" type="ORF">ACHIPZ_04130</name>
</gene>
<comment type="caution">
    <text evidence="2">The sequence shown here is derived from an EMBL/GenBank/DDBJ whole genome shotgun (WGS) entry which is preliminary data.</text>
</comment>
<name>A0ABW7JHF6_9NOCA</name>
<sequence length="587" mass="62717">MPFPKPTSNENGVERFASDEVVDWLARTGRGNNPECGLDAPALAVPDGASIEDAVTLLCWCALAGEEVAETTHDERVAQVAERDVDDSFLMSEIAALRPSLDLLSYVDDLVEASLGLADALSRLETGRLQRQIGARDLAGEADDLLRCVVGACADNVGRDLVALHIDDAARALKLATDFDHHVVGTDRAVRRRAVILGLSLEPATVPVGVHIESLVGCMGSEALDRMDNIVLGLGKGDFAILVGPASILTDTLTGSFQDRRAKSLRVGNLVAALRLPRGLSREAHRQSLAIWICRGGANVVAPRVADFDSASAAELGDIAVDVGGALAPLGGRAFRFLRPIDLNAVIAGAALVPRGARAMPLRTADSQSYLERVHRATLTTSTSVEAFDVLVAPSAAGFRLAHRSLGELREQRLLIVKRGSRIDPKHASSDGTVVVLPDRAFALDPFDAARLYPRAVRTDPGDVIFVERPLPRAWVDPVGGSLVAAPARILRLRPTAEFGPQVLATVINELVDAESEWLTWRVPVFGREEAQRLETALREADRFESNVRRLSMAAQDLKKALIDGVAAGALTLDTQATTPGIAVAQR</sequence>
<proteinExistence type="predicted"/>
<feature type="coiled-coil region" evidence="1">
    <location>
        <begin position="534"/>
        <end position="561"/>
    </location>
</feature>
<accession>A0ABW7JHF6</accession>
<dbReference type="EMBL" id="JBIMSO010000017">
    <property type="protein sequence ID" value="MFH5207411.1"/>
    <property type="molecule type" value="Genomic_DNA"/>
</dbReference>
<protein>
    <recommendedName>
        <fullName evidence="4">GGDEF domain-containing protein</fullName>
    </recommendedName>
</protein>
<keyword evidence="1" id="KW-0175">Coiled coil</keyword>